<dbReference type="Gene3D" id="1.10.30.10">
    <property type="entry name" value="High mobility group box domain"/>
    <property type="match status" value="1"/>
</dbReference>
<gene>
    <name evidence="2" type="ORF">SCF082_LOCUS20698</name>
</gene>
<sequence>MVQSLLTEDGPDGVSAEHVQSMLDELLDSDLTYSVQNSVRRRLVCEQLGKEGFLQGAILIESIISVLEPGVNALFGRTGKLTRLTALGSSHPEYQDLKEQCQESFLRMILGDFGYDLISRTMTLLEGGLSENLAMGWQLSDNRMRLLFQLVCAVSSDLWRRLVSESLRCPAKVFSLLRCKTLGEFVQLWDNIQQARSLCQTCVDMEFTEPLLAAFGPQPLAQRNPMSQTLVQVEVCELLSHMASFTPLNSDSVEVKHGAVQWAVSNKSVRRVKKPNVAREVSILQSAIRNYTSLHAEVSKMTLPPARVAAAIRRQVGVTSSNQHSKRLEADGQPVRRPMESNESKKQRIAAAESRNLRALSGWNVFQREGLGGKQLGLAEYNNAVKTLSHQWRQMTDEQKQPYEIQAVHEEHVRSRVAESGLSTKEQIETQHPMLEVSARLAEQVGKKGLSKISAKRLAINEELFESHSLWSGDSQLGDGHGALKVSCIDVTTPDSAVDSFLQNTIHKQACPEEIAKEIDSVKDLQVHDEPCLVRAEDIASTFEISYWLTKMILEFLGLWFTLPIIGLALAKSSKFCLPQSRKRLYIIMVRDDVCDEKTVQNLGEIVQKVLPQAMQADGASSTKTQKLVKAFKKELGISPYGSIPLYSETELQKSFEPAKYLNQRERDCLDVHYGTLVATWMAG</sequence>
<keyword evidence="3" id="KW-1185">Reference proteome</keyword>
<dbReference type="Proteomes" id="UP001642464">
    <property type="component" value="Unassembled WGS sequence"/>
</dbReference>
<evidence type="ECO:0000256" key="1">
    <source>
        <dbReference type="SAM" id="MobiDB-lite"/>
    </source>
</evidence>
<evidence type="ECO:0000313" key="3">
    <source>
        <dbReference type="Proteomes" id="UP001642464"/>
    </source>
</evidence>
<feature type="compositionally biased region" description="Basic and acidic residues" evidence="1">
    <location>
        <begin position="337"/>
        <end position="346"/>
    </location>
</feature>
<protein>
    <submittedName>
        <fullName evidence="2">PARP-type domain-containing protein</fullName>
    </submittedName>
</protein>
<accession>A0ABP0L5B2</accession>
<comment type="caution">
    <text evidence="2">The sequence shown here is derived from an EMBL/GenBank/DDBJ whole genome shotgun (WGS) entry which is preliminary data.</text>
</comment>
<evidence type="ECO:0000313" key="2">
    <source>
        <dbReference type="EMBL" id="CAK9033981.1"/>
    </source>
</evidence>
<name>A0ABP0L5B2_9DINO</name>
<reference evidence="2 3" key="1">
    <citation type="submission" date="2024-02" db="EMBL/GenBank/DDBJ databases">
        <authorList>
            <person name="Chen Y."/>
            <person name="Shah S."/>
            <person name="Dougan E. K."/>
            <person name="Thang M."/>
            <person name="Chan C."/>
        </authorList>
    </citation>
    <scope>NUCLEOTIDE SEQUENCE [LARGE SCALE GENOMIC DNA]</scope>
</reference>
<dbReference type="InterPro" id="IPR036910">
    <property type="entry name" value="HMG_box_dom_sf"/>
</dbReference>
<proteinExistence type="predicted"/>
<dbReference type="EMBL" id="CAXAMM010014514">
    <property type="protein sequence ID" value="CAK9033981.1"/>
    <property type="molecule type" value="Genomic_DNA"/>
</dbReference>
<organism evidence="2 3">
    <name type="scientific">Durusdinium trenchii</name>
    <dbReference type="NCBI Taxonomy" id="1381693"/>
    <lineage>
        <taxon>Eukaryota</taxon>
        <taxon>Sar</taxon>
        <taxon>Alveolata</taxon>
        <taxon>Dinophyceae</taxon>
        <taxon>Suessiales</taxon>
        <taxon>Symbiodiniaceae</taxon>
        <taxon>Durusdinium</taxon>
    </lineage>
</organism>
<feature type="region of interest" description="Disordered" evidence="1">
    <location>
        <begin position="318"/>
        <end position="350"/>
    </location>
</feature>
<dbReference type="SUPFAM" id="SSF47095">
    <property type="entry name" value="HMG-box"/>
    <property type="match status" value="1"/>
</dbReference>